<organism evidence="1 2">
    <name type="scientific">Corchorus capsularis</name>
    <name type="common">Jute</name>
    <dbReference type="NCBI Taxonomy" id="210143"/>
    <lineage>
        <taxon>Eukaryota</taxon>
        <taxon>Viridiplantae</taxon>
        <taxon>Streptophyta</taxon>
        <taxon>Embryophyta</taxon>
        <taxon>Tracheophyta</taxon>
        <taxon>Spermatophyta</taxon>
        <taxon>Magnoliopsida</taxon>
        <taxon>eudicotyledons</taxon>
        <taxon>Gunneridae</taxon>
        <taxon>Pentapetalae</taxon>
        <taxon>rosids</taxon>
        <taxon>malvids</taxon>
        <taxon>Malvales</taxon>
        <taxon>Malvaceae</taxon>
        <taxon>Grewioideae</taxon>
        <taxon>Apeibeae</taxon>
        <taxon>Corchorus</taxon>
    </lineage>
</organism>
<dbReference type="EMBL" id="AWWV01011812">
    <property type="protein sequence ID" value="OMO70399.1"/>
    <property type="molecule type" value="Genomic_DNA"/>
</dbReference>
<proteinExistence type="predicted"/>
<comment type="caution">
    <text evidence="1">The sequence shown here is derived from an EMBL/GenBank/DDBJ whole genome shotgun (WGS) entry which is preliminary data.</text>
</comment>
<dbReference type="Proteomes" id="UP000188268">
    <property type="component" value="Unassembled WGS sequence"/>
</dbReference>
<dbReference type="Gramene" id="OMO70399">
    <property type="protein sequence ID" value="OMO70399"/>
    <property type="gene ID" value="CCACVL1_18945"/>
</dbReference>
<protein>
    <submittedName>
        <fullName evidence="1">Uncharacterized protein</fullName>
    </submittedName>
</protein>
<name>A0A1R3HJ72_COCAP</name>
<reference evidence="1 2" key="1">
    <citation type="submission" date="2013-09" db="EMBL/GenBank/DDBJ databases">
        <title>Corchorus capsularis genome sequencing.</title>
        <authorList>
            <person name="Alam M."/>
            <person name="Haque M.S."/>
            <person name="Islam M.S."/>
            <person name="Emdad E.M."/>
            <person name="Islam M.M."/>
            <person name="Ahmed B."/>
            <person name="Halim A."/>
            <person name="Hossen Q.M.M."/>
            <person name="Hossain M.Z."/>
            <person name="Ahmed R."/>
            <person name="Khan M.M."/>
            <person name="Islam R."/>
            <person name="Rashid M.M."/>
            <person name="Khan S.A."/>
            <person name="Rahman M.S."/>
            <person name="Alam M."/>
        </authorList>
    </citation>
    <scope>NUCLEOTIDE SEQUENCE [LARGE SCALE GENOMIC DNA]</scope>
    <source>
        <strain evidence="2">cv. CVL-1</strain>
        <tissue evidence="1">Whole seedling</tissue>
    </source>
</reference>
<accession>A0A1R3HJ72</accession>
<sequence>MDFLADLQETVQGAAVLQQPHSGGIRVA</sequence>
<evidence type="ECO:0000313" key="2">
    <source>
        <dbReference type="Proteomes" id="UP000188268"/>
    </source>
</evidence>
<dbReference type="AlphaFoldDB" id="A0A1R3HJ72"/>
<evidence type="ECO:0000313" key="1">
    <source>
        <dbReference type="EMBL" id="OMO70399.1"/>
    </source>
</evidence>
<gene>
    <name evidence="1" type="ORF">CCACVL1_18945</name>
</gene>
<keyword evidence="2" id="KW-1185">Reference proteome</keyword>